<protein>
    <submittedName>
        <fullName evidence="3">PrsW family intramembrane metalloprotease</fullName>
    </submittedName>
</protein>
<evidence type="ECO:0000256" key="1">
    <source>
        <dbReference type="SAM" id="MobiDB-lite"/>
    </source>
</evidence>
<keyword evidence="3" id="KW-0645">Protease</keyword>
<feature type="compositionally biased region" description="Pro residues" evidence="1">
    <location>
        <begin position="7"/>
        <end position="33"/>
    </location>
</feature>
<sequence>MTTPSESQPPPGDQPPGGQPGSPPPGYRPPPPDYRVLGQPTGGWPVVPPQRHGPPPGYPPQGRPPGHQPAGYQPPGLQPPGFPPQQFRPVRPAPVPVSAPVDPAAYRVGRLAVAFGVCGVVLLLIALAAGAAIIRDDDPTLSGFGIVNLVVIALVLIGAIIGAIVVMTIALSGGSTRTRWRALAISGGVVFGLPAFLMLLILLLEAGISWRGALLSIPTTTFALWTFRRMQRNRKPPWWLVLAAFGWGSVVSSYFAQIVEGMLHAVIRSEVQPGTAAIVGHAAAAAFPEEFVKASGVVVLVLLCRRRIDGMLSGLVIGACVGLGFQFAESMSYMTQGLDSVLYQHWYRQVTGLLVSHATYAGIIGAGVGLATQLKDWPRRIMVATGGLLFAIAAHLVWDFCAMGHFYWESSDANVQLFIIQPANLIVLKGPAFLVLLTLVIVALRQETRSLHRQLRAEAANRLGAVTPDEVSLLLNASRRFRLRLRTLREGSFAAYQQIKRLHTAQLELAFTRWRRERGESAPPGTEEALRQRIYRLKAAAPA</sequence>
<dbReference type="Pfam" id="PF13367">
    <property type="entry name" value="PrsW-protease"/>
    <property type="match status" value="1"/>
</dbReference>
<evidence type="ECO:0000256" key="2">
    <source>
        <dbReference type="SAM" id="Phobius"/>
    </source>
</evidence>
<feature type="compositionally biased region" description="Pro residues" evidence="1">
    <location>
        <begin position="46"/>
        <end position="67"/>
    </location>
</feature>
<dbReference type="PANTHER" id="PTHR36844:SF1">
    <property type="entry name" value="PROTEASE PRSW"/>
    <property type="match status" value="1"/>
</dbReference>
<dbReference type="PANTHER" id="PTHR36844">
    <property type="entry name" value="PROTEASE PRSW"/>
    <property type="match status" value="1"/>
</dbReference>
<organism evidence="3 4">
    <name type="scientific">Hamadaea flava</name>
    <dbReference type="NCBI Taxonomy" id="1742688"/>
    <lineage>
        <taxon>Bacteria</taxon>
        <taxon>Bacillati</taxon>
        <taxon>Actinomycetota</taxon>
        <taxon>Actinomycetes</taxon>
        <taxon>Micromonosporales</taxon>
        <taxon>Micromonosporaceae</taxon>
        <taxon>Hamadaea</taxon>
    </lineage>
</organism>
<keyword evidence="3" id="KW-0482">Metalloprotease</keyword>
<feature type="transmembrane region" description="Helical" evidence="2">
    <location>
        <begin position="310"/>
        <end position="328"/>
    </location>
</feature>
<feature type="transmembrane region" description="Helical" evidence="2">
    <location>
        <begin position="381"/>
        <end position="398"/>
    </location>
</feature>
<evidence type="ECO:0000313" key="3">
    <source>
        <dbReference type="EMBL" id="MFC4133784.1"/>
    </source>
</evidence>
<proteinExistence type="predicted"/>
<feature type="transmembrane region" description="Helical" evidence="2">
    <location>
        <begin position="239"/>
        <end position="258"/>
    </location>
</feature>
<comment type="caution">
    <text evidence="3">The sequence shown here is derived from an EMBL/GenBank/DDBJ whole genome shotgun (WGS) entry which is preliminary data.</text>
</comment>
<keyword evidence="4" id="KW-1185">Reference proteome</keyword>
<keyword evidence="2" id="KW-0472">Membrane</keyword>
<dbReference type="InterPro" id="IPR026898">
    <property type="entry name" value="PrsW"/>
</dbReference>
<accession>A0ABV8LVD8</accession>
<feature type="transmembrane region" description="Helical" evidence="2">
    <location>
        <begin position="210"/>
        <end position="227"/>
    </location>
</feature>
<feature type="transmembrane region" description="Helical" evidence="2">
    <location>
        <begin position="183"/>
        <end position="204"/>
    </location>
</feature>
<feature type="transmembrane region" description="Helical" evidence="2">
    <location>
        <begin position="278"/>
        <end position="303"/>
    </location>
</feature>
<name>A0ABV8LVD8_9ACTN</name>
<gene>
    <name evidence="3" type="ORF">ACFOZ4_24495</name>
</gene>
<dbReference type="RefSeq" id="WP_253750329.1">
    <property type="nucleotide sequence ID" value="NZ_JAMZDZ010000001.1"/>
</dbReference>
<feature type="transmembrane region" description="Helical" evidence="2">
    <location>
        <begin position="418"/>
        <end position="444"/>
    </location>
</feature>
<dbReference type="EMBL" id="JBHSAY010000013">
    <property type="protein sequence ID" value="MFC4133784.1"/>
    <property type="molecule type" value="Genomic_DNA"/>
</dbReference>
<keyword evidence="3" id="KW-0378">Hydrolase</keyword>
<feature type="transmembrane region" description="Helical" evidence="2">
    <location>
        <begin position="146"/>
        <end position="171"/>
    </location>
</feature>
<feature type="transmembrane region" description="Helical" evidence="2">
    <location>
        <begin position="348"/>
        <end position="369"/>
    </location>
</feature>
<evidence type="ECO:0000313" key="4">
    <source>
        <dbReference type="Proteomes" id="UP001595816"/>
    </source>
</evidence>
<keyword evidence="2" id="KW-1133">Transmembrane helix</keyword>
<keyword evidence="2" id="KW-0812">Transmembrane</keyword>
<feature type="transmembrane region" description="Helical" evidence="2">
    <location>
        <begin position="111"/>
        <end position="134"/>
    </location>
</feature>
<dbReference type="Proteomes" id="UP001595816">
    <property type="component" value="Unassembled WGS sequence"/>
</dbReference>
<dbReference type="GO" id="GO:0008237">
    <property type="term" value="F:metallopeptidase activity"/>
    <property type="evidence" value="ECO:0007669"/>
    <property type="project" value="UniProtKB-KW"/>
</dbReference>
<reference evidence="4" key="1">
    <citation type="journal article" date="2019" name="Int. J. Syst. Evol. Microbiol.">
        <title>The Global Catalogue of Microorganisms (GCM) 10K type strain sequencing project: providing services to taxonomists for standard genome sequencing and annotation.</title>
        <authorList>
            <consortium name="The Broad Institute Genomics Platform"/>
            <consortium name="The Broad Institute Genome Sequencing Center for Infectious Disease"/>
            <person name="Wu L."/>
            <person name="Ma J."/>
        </authorList>
    </citation>
    <scope>NUCLEOTIDE SEQUENCE [LARGE SCALE GENOMIC DNA]</scope>
    <source>
        <strain evidence="4">CGMCC 4.7289</strain>
    </source>
</reference>
<feature type="region of interest" description="Disordered" evidence="1">
    <location>
        <begin position="1"/>
        <end position="93"/>
    </location>
</feature>